<feature type="compositionally biased region" description="Basic and acidic residues" evidence="1">
    <location>
        <begin position="91"/>
        <end position="104"/>
    </location>
</feature>
<accession>A0ABY0KW12</accession>
<sequence length="284" mass="33490">MENKKNCTILSVYNDNKNQKGTLRYISFKFICLSLYTSLENKGLQIVNISNVYERNLSEAEKNSNGSQRKRNLNLKNEDVNKTNSNGNIKSNEEKVEENKHSINDDDENINVENKSNRSMNNINYNDLSKNLTEKELFDVLNSLKECPPKEDLRNIWNHTLGVAKEGLDDILKELKASIQKYLDNDIYKGGYKRTNKSYVYKSILDQNISRLNKTLVTEEILSTNNFYTLINNKHTLDDILKFIYSYLEHFKTLKKELHKKHQKELLADVEQEWYIREQCKFRR</sequence>
<feature type="region of interest" description="Disordered" evidence="1">
    <location>
        <begin position="60"/>
        <end position="113"/>
    </location>
</feature>
<organism evidence="3 4">
    <name type="scientific">Plasmodium gaboni</name>
    <dbReference type="NCBI Taxonomy" id="647221"/>
    <lineage>
        <taxon>Eukaryota</taxon>
        <taxon>Sar</taxon>
        <taxon>Alveolata</taxon>
        <taxon>Apicomplexa</taxon>
        <taxon>Aconoidasida</taxon>
        <taxon>Haemosporida</taxon>
        <taxon>Plasmodiidae</taxon>
        <taxon>Plasmodium</taxon>
        <taxon>Plasmodium (Laverania)</taxon>
    </lineage>
</organism>
<reference evidence="3" key="1">
    <citation type="submission" date="2016-09" db="EMBL/GenBank/DDBJ databases">
        <authorList>
            <consortium name="Pathogen Informatics"/>
            <person name="Sun Q."/>
            <person name="Inoue M."/>
        </authorList>
    </citation>
    <scope>NUCLEOTIDE SEQUENCE</scope>
</reference>
<dbReference type="Proteomes" id="UP000831156">
    <property type="component" value="Unassembled WGS sequence"/>
</dbReference>
<comment type="caution">
    <text evidence="3">The sequence shown here is derived from an EMBL/GenBank/DDBJ whole genome shotgun (WGS) entry which is preliminary data.</text>
</comment>
<evidence type="ECO:0000313" key="3">
    <source>
        <dbReference type="EMBL" id="SCQ12644.1"/>
    </source>
</evidence>
<proteinExistence type="predicted"/>
<keyword evidence="4" id="KW-1185">Reference proteome</keyword>
<name>A0ABY0KW12_9APIC</name>
<evidence type="ECO:0000256" key="1">
    <source>
        <dbReference type="SAM" id="MobiDB-lite"/>
    </source>
</evidence>
<dbReference type="InterPro" id="IPR019111">
    <property type="entry name" value="PRESA_N"/>
</dbReference>
<dbReference type="EMBL" id="FMKD01000028">
    <property type="protein sequence ID" value="SCQ12644.1"/>
    <property type="molecule type" value="Genomic_DNA"/>
</dbReference>
<gene>
    <name evidence="3" type="ORF">PGABG01_0008300</name>
</gene>
<dbReference type="Gene3D" id="6.10.280.180">
    <property type="entry name" value="Plasmodium RESA, N-terminal helical domain"/>
    <property type="match status" value="1"/>
</dbReference>
<dbReference type="NCBIfam" id="TIGR01639">
    <property type="entry name" value="P_fal_TIGR01639"/>
    <property type="match status" value="1"/>
</dbReference>
<evidence type="ECO:0000313" key="4">
    <source>
        <dbReference type="Proteomes" id="UP000831156"/>
    </source>
</evidence>
<dbReference type="Pfam" id="PF09687">
    <property type="entry name" value="PRESAN"/>
    <property type="match status" value="1"/>
</dbReference>
<dbReference type="InterPro" id="IPR006526">
    <property type="entry name" value="Export_prot_PHISTa/b/c"/>
</dbReference>
<feature type="domain" description="Plasmodium RESA N-terminal" evidence="2">
    <location>
        <begin position="131"/>
        <end position="261"/>
    </location>
</feature>
<protein>
    <recommendedName>
        <fullName evidence="2">Plasmodium RESA N-terminal domain-containing protein</fullName>
    </recommendedName>
</protein>
<evidence type="ECO:0000259" key="2">
    <source>
        <dbReference type="Pfam" id="PF09687"/>
    </source>
</evidence>
<dbReference type="InterPro" id="IPR044885">
    <property type="entry name" value="PRESA_N_sf"/>
</dbReference>